<dbReference type="AlphaFoldDB" id="A0A072U7V3"/>
<name>A0A072U7V3_MEDTR</name>
<proteinExistence type="predicted"/>
<sequence>MGVVSSMVLEMAIVYLGGLIVVSMFEVLWEKRNMRVFSREPCAAADAVYDIKKLPWKWYALASMFLFALVWPCGYSSGLSGLIIIGVVEISVSGECIYEKFYVNEFEW</sequence>
<keyword evidence="1" id="KW-1133">Transmembrane helix</keyword>
<dbReference type="Proteomes" id="UP000002051">
    <property type="component" value="Chromosome 6"/>
</dbReference>
<evidence type="ECO:0000313" key="3">
    <source>
        <dbReference type="EnsemblPlants" id="KEH25767"/>
    </source>
</evidence>
<dbReference type="EnsemblPlants" id="KEH25767">
    <property type="protein sequence ID" value="KEH25767"/>
    <property type="gene ID" value="MTR_6g034180"/>
</dbReference>
<accession>A0A072U7V3</accession>
<reference evidence="2 4" key="1">
    <citation type="journal article" date="2011" name="Nature">
        <title>The Medicago genome provides insight into the evolution of rhizobial symbioses.</title>
        <authorList>
            <person name="Young N.D."/>
            <person name="Debelle F."/>
            <person name="Oldroyd G.E."/>
            <person name="Geurts R."/>
            <person name="Cannon S.B."/>
            <person name="Udvardi M.K."/>
            <person name="Benedito V.A."/>
            <person name="Mayer K.F."/>
            <person name="Gouzy J."/>
            <person name="Schoof H."/>
            <person name="Van de Peer Y."/>
            <person name="Proost S."/>
            <person name="Cook D.R."/>
            <person name="Meyers B.C."/>
            <person name="Spannagl M."/>
            <person name="Cheung F."/>
            <person name="De Mita S."/>
            <person name="Krishnakumar V."/>
            <person name="Gundlach H."/>
            <person name="Zhou S."/>
            <person name="Mudge J."/>
            <person name="Bharti A.K."/>
            <person name="Murray J.D."/>
            <person name="Naoumkina M.A."/>
            <person name="Rosen B."/>
            <person name="Silverstein K.A."/>
            <person name="Tang H."/>
            <person name="Rombauts S."/>
            <person name="Zhao P.X."/>
            <person name="Zhou P."/>
            <person name="Barbe V."/>
            <person name="Bardou P."/>
            <person name="Bechner M."/>
            <person name="Bellec A."/>
            <person name="Berger A."/>
            <person name="Berges H."/>
            <person name="Bidwell S."/>
            <person name="Bisseling T."/>
            <person name="Choisne N."/>
            <person name="Couloux A."/>
            <person name="Denny R."/>
            <person name="Deshpande S."/>
            <person name="Dai X."/>
            <person name="Doyle J.J."/>
            <person name="Dudez A.M."/>
            <person name="Farmer A.D."/>
            <person name="Fouteau S."/>
            <person name="Franken C."/>
            <person name="Gibelin C."/>
            <person name="Gish J."/>
            <person name="Goldstein S."/>
            <person name="Gonzalez A.J."/>
            <person name="Green P.J."/>
            <person name="Hallab A."/>
            <person name="Hartog M."/>
            <person name="Hua A."/>
            <person name="Humphray S.J."/>
            <person name="Jeong D.H."/>
            <person name="Jing Y."/>
            <person name="Jocker A."/>
            <person name="Kenton S.M."/>
            <person name="Kim D.J."/>
            <person name="Klee K."/>
            <person name="Lai H."/>
            <person name="Lang C."/>
            <person name="Lin S."/>
            <person name="Macmil S.L."/>
            <person name="Magdelenat G."/>
            <person name="Matthews L."/>
            <person name="McCorrison J."/>
            <person name="Monaghan E.L."/>
            <person name="Mun J.H."/>
            <person name="Najar F.Z."/>
            <person name="Nicholson C."/>
            <person name="Noirot C."/>
            <person name="O'Bleness M."/>
            <person name="Paule C.R."/>
            <person name="Poulain J."/>
            <person name="Prion F."/>
            <person name="Qin B."/>
            <person name="Qu C."/>
            <person name="Retzel E.F."/>
            <person name="Riddle C."/>
            <person name="Sallet E."/>
            <person name="Samain S."/>
            <person name="Samson N."/>
            <person name="Sanders I."/>
            <person name="Saurat O."/>
            <person name="Scarpelli C."/>
            <person name="Schiex T."/>
            <person name="Segurens B."/>
            <person name="Severin A.J."/>
            <person name="Sherrier D.J."/>
            <person name="Shi R."/>
            <person name="Sims S."/>
            <person name="Singer S.R."/>
            <person name="Sinharoy S."/>
            <person name="Sterck L."/>
            <person name="Viollet A."/>
            <person name="Wang B.B."/>
            <person name="Wang K."/>
            <person name="Wang M."/>
            <person name="Wang X."/>
            <person name="Warfsmann J."/>
            <person name="Weissenbach J."/>
            <person name="White D.D."/>
            <person name="White J.D."/>
            <person name="Wiley G.B."/>
            <person name="Wincker P."/>
            <person name="Xing Y."/>
            <person name="Yang L."/>
            <person name="Yao Z."/>
            <person name="Ying F."/>
            <person name="Zhai J."/>
            <person name="Zhou L."/>
            <person name="Zuber A."/>
            <person name="Denarie J."/>
            <person name="Dixon R.A."/>
            <person name="May G.D."/>
            <person name="Schwartz D.C."/>
            <person name="Rogers J."/>
            <person name="Quetier F."/>
            <person name="Town C.D."/>
            <person name="Roe B.A."/>
        </authorList>
    </citation>
    <scope>NUCLEOTIDE SEQUENCE [LARGE SCALE GENOMIC DNA]</scope>
    <source>
        <strain evidence="2">A17</strain>
        <strain evidence="3 4">cv. Jemalong A17</strain>
    </source>
</reference>
<evidence type="ECO:0000256" key="1">
    <source>
        <dbReference type="SAM" id="Phobius"/>
    </source>
</evidence>
<keyword evidence="4" id="KW-1185">Reference proteome</keyword>
<feature type="transmembrane region" description="Helical" evidence="1">
    <location>
        <begin position="58"/>
        <end position="85"/>
    </location>
</feature>
<evidence type="ECO:0000313" key="4">
    <source>
        <dbReference type="Proteomes" id="UP000002051"/>
    </source>
</evidence>
<reference evidence="3" key="3">
    <citation type="submission" date="2015-04" db="UniProtKB">
        <authorList>
            <consortium name="EnsemblPlants"/>
        </authorList>
    </citation>
    <scope>IDENTIFICATION</scope>
    <source>
        <strain evidence="3">cv. Jemalong A17</strain>
    </source>
</reference>
<reference evidence="2 4" key="2">
    <citation type="journal article" date="2014" name="BMC Genomics">
        <title>An improved genome release (version Mt4.0) for the model legume Medicago truncatula.</title>
        <authorList>
            <person name="Tang H."/>
            <person name="Krishnakumar V."/>
            <person name="Bidwell S."/>
            <person name="Rosen B."/>
            <person name="Chan A."/>
            <person name="Zhou S."/>
            <person name="Gentzbittel L."/>
            <person name="Childs K.L."/>
            <person name="Yandell M."/>
            <person name="Gundlach H."/>
            <person name="Mayer K.F."/>
            <person name="Schwartz D.C."/>
            <person name="Town C.D."/>
        </authorList>
    </citation>
    <scope>GENOME REANNOTATION</scope>
    <source>
        <strain evidence="2">A17</strain>
        <strain evidence="3 4">cv. Jemalong A17</strain>
    </source>
</reference>
<gene>
    <name evidence="2" type="ordered locus">MTR_6g034180</name>
</gene>
<dbReference type="HOGENOM" id="CLU_2200886_0_0_1"/>
<organism evidence="2 4">
    <name type="scientific">Medicago truncatula</name>
    <name type="common">Barrel medic</name>
    <name type="synonym">Medicago tribuloides</name>
    <dbReference type="NCBI Taxonomy" id="3880"/>
    <lineage>
        <taxon>Eukaryota</taxon>
        <taxon>Viridiplantae</taxon>
        <taxon>Streptophyta</taxon>
        <taxon>Embryophyta</taxon>
        <taxon>Tracheophyta</taxon>
        <taxon>Spermatophyta</taxon>
        <taxon>Magnoliopsida</taxon>
        <taxon>eudicotyledons</taxon>
        <taxon>Gunneridae</taxon>
        <taxon>Pentapetalae</taxon>
        <taxon>rosids</taxon>
        <taxon>fabids</taxon>
        <taxon>Fabales</taxon>
        <taxon>Fabaceae</taxon>
        <taxon>Papilionoideae</taxon>
        <taxon>50 kb inversion clade</taxon>
        <taxon>NPAAA clade</taxon>
        <taxon>Hologalegina</taxon>
        <taxon>IRL clade</taxon>
        <taxon>Trifolieae</taxon>
        <taxon>Medicago</taxon>
    </lineage>
</organism>
<keyword evidence="1" id="KW-0472">Membrane</keyword>
<feature type="transmembrane region" description="Helical" evidence="1">
    <location>
        <begin position="12"/>
        <end position="29"/>
    </location>
</feature>
<protein>
    <submittedName>
        <fullName evidence="2">Transmembrane protein, putative</fullName>
    </submittedName>
</protein>
<evidence type="ECO:0000313" key="2">
    <source>
        <dbReference type="EMBL" id="KEH25767.1"/>
    </source>
</evidence>
<keyword evidence="1 2" id="KW-0812">Transmembrane</keyword>
<dbReference type="EMBL" id="CM001222">
    <property type="protein sequence ID" value="KEH25767.1"/>
    <property type="molecule type" value="Genomic_DNA"/>
</dbReference>